<organism evidence="1 2">
    <name type="scientific">Nocardiopsis tropica</name>
    <dbReference type="NCBI Taxonomy" id="109330"/>
    <lineage>
        <taxon>Bacteria</taxon>
        <taxon>Bacillati</taxon>
        <taxon>Actinomycetota</taxon>
        <taxon>Actinomycetes</taxon>
        <taxon>Streptosporangiales</taxon>
        <taxon>Nocardiopsidaceae</taxon>
        <taxon>Nocardiopsis</taxon>
    </lineage>
</organism>
<gene>
    <name evidence="1" type="ORF">ABUK86_17150</name>
</gene>
<dbReference type="RefSeq" id="WP_352984424.1">
    <property type="nucleotide sequence ID" value="NZ_JBEQNA010000003.1"/>
</dbReference>
<dbReference type="EMBL" id="JBEQNB010000008">
    <property type="protein sequence ID" value="MES0835508.1"/>
    <property type="molecule type" value="Genomic_DNA"/>
</dbReference>
<evidence type="ECO:0000313" key="1">
    <source>
        <dbReference type="EMBL" id="MES0835508.1"/>
    </source>
</evidence>
<name>A0ABV1ZWT5_9ACTN</name>
<protein>
    <recommendedName>
        <fullName evidence="3">HEPN domain-containing protein</fullName>
    </recommendedName>
</protein>
<comment type="caution">
    <text evidence="1">The sequence shown here is derived from an EMBL/GenBank/DDBJ whole genome shotgun (WGS) entry which is preliminary data.</text>
</comment>
<evidence type="ECO:0008006" key="3">
    <source>
        <dbReference type="Google" id="ProtNLM"/>
    </source>
</evidence>
<sequence length="133" mass="14917">MGVNVGRAALLANRDRLAKWGEQIADEQRDVACLLLFYAAECGLKAELIRRSGSRDSVSLARSHDLRSLARALNLPGSVMSGLIDCRARHDVNQRVPIRDLHEAWRYGARLDPSDEKKARVALRALIRWCQQA</sequence>
<evidence type="ECO:0000313" key="2">
    <source>
        <dbReference type="Proteomes" id="UP001432401"/>
    </source>
</evidence>
<dbReference type="Proteomes" id="UP001432401">
    <property type="component" value="Unassembled WGS sequence"/>
</dbReference>
<keyword evidence="2" id="KW-1185">Reference proteome</keyword>
<accession>A0ABV1ZWT5</accession>
<proteinExistence type="predicted"/>
<reference evidence="1 2" key="1">
    <citation type="submission" date="2024-06" db="EMBL/GenBank/DDBJ databases">
        <authorList>
            <person name="Bataeva Y.V."/>
            <person name="Grigorian L.N."/>
            <person name="Solomentsev V.I."/>
        </authorList>
    </citation>
    <scope>NUCLEOTIDE SEQUENCE [LARGE SCALE GENOMIC DNA]</scope>
    <source>
        <strain evidence="2">SCPM-O-B-12605 (RCAM04882)</strain>
    </source>
</reference>